<evidence type="ECO:0000313" key="1">
    <source>
        <dbReference type="EMBL" id="MDR6218658.1"/>
    </source>
</evidence>
<dbReference type="RefSeq" id="WP_309853136.1">
    <property type="nucleotide sequence ID" value="NZ_JAVDQJ010000004.1"/>
</dbReference>
<evidence type="ECO:0000313" key="2">
    <source>
        <dbReference type="Proteomes" id="UP001185331"/>
    </source>
</evidence>
<proteinExistence type="predicted"/>
<dbReference type="AlphaFoldDB" id="A0AAE4BL81"/>
<accession>A0AAE4BL81</accession>
<protein>
    <submittedName>
        <fullName evidence="1">LmbE family N-acetylglucosaminyl deacetylase</fullName>
    </submittedName>
</protein>
<dbReference type="Proteomes" id="UP001185331">
    <property type="component" value="Unassembled WGS sequence"/>
</dbReference>
<dbReference type="InterPro" id="IPR036397">
    <property type="entry name" value="RNaseH_sf"/>
</dbReference>
<dbReference type="InterPro" id="IPR012337">
    <property type="entry name" value="RNaseH-like_sf"/>
</dbReference>
<comment type="caution">
    <text evidence="1">The sequence shown here is derived from an EMBL/GenBank/DDBJ whole genome shotgun (WGS) entry which is preliminary data.</text>
</comment>
<dbReference type="EMBL" id="JAVDQK010000005">
    <property type="protein sequence ID" value="MDR6218658.1"/>
    <property type="molecule type" value="Genomic_DNA"/>
</dbReference>
<gene>
    <name evidence="1" type="ORF">J2Y00_002255</name>
</gene>
<organism evidence="1 2">
    <name type="scientific">Deinococcus soli</name>
    <name type="common">ex Cha et al. 2016</name>
    <dbReference type="NCBI Taxonomy" id="1309411"/>
    <lineage>
        <taxon>Bacteria</taxon>
        <taxon>Thermotogati</taxon>
        <taxon>Deinococcota</taxon>
        <taxon>Deinococci</taxon>
        <taxon>Deinococcales</taxon>
        <taxon>Deinococcaceae</taxon>
        <taxon>Deinococcus</taxon>
    </lineage>
</organism>
<reference evidence="1" key="1">
    <citation type="submission" date="2023-07" db="EMBL/GenBank/DDBJ databases">
        <title>Sorghum-associated microbial communities from plants grown in Nebraska, USA.</title>
        <authorList>
            <person name="Schachtman D."/>
        </authorList>
    </citation>
    <scope>NUCLEOTIDE SEQUENCE</scope>
    <source>
        <strain evidence="1">BE330</strain>
    </source>
</reference>
<dbReference type="Gene3D" id="3.30.420.10">
    <property type="entry name" value="Ribonuclease H-like superfamily/Ribonuclease H"/>
    <property type="match status" value="1"/>
</dbReference>
<dbReference type="SUPFAM" id="SSF53098">
    <property type="entry name" value="Ribonuclease H-like"/>
    <property type="match status" value="1"/>
</dbReference>
<dbReference type="GO" id="GO:0003676">
    <property type="term" value="F:nucleic acid binding"/>
    <property type="evidence" value="ECO:0007669"/>
    <property type="project" value="InterPro"/>
</dbReference>
<sequence length="213" mass="21915">MTVSDAARGALRDLADHGAFTALAVATNGLRGEVIQVCAWRGGQLTFGALAALRGPLDPDAAALHGLSETDLRGAPPCSALADDLRAALTGPVVVYGAAYAAACLTASGVTLDTGRWVDAQDLASQAYGTWSGRHGNFNRLSLSGAMQAAHVSDGPAHFEFAPKTAPGVAARTWAFVRAHRPTGGLDSPAHWPALTLPTARGPVRLGADHDYL</sequence>
<name>A0AAE4BL81_9DEIO</name>